<dbReference type="InParanoid" id="A0A5C3P0S1"/>
<protein>
    <submittedName>
        <fullName evidence="2">Uncharacterized protein</fullName>
    </submittedName>
</protein>
<evidence type="ECO:0000313" key="3">
    <source>
        <dbReference type="Proteomes" id="UP000308197"/>
    </source>
</evidence>
<feature type="region of interest" description="Disordered" evidence="1">
    <location>
        <begin position="1"/>
        <end position="29"/>
    </location>
</feature>
<keyword evidence="3" id="KW-1185">Reference proteome</keyword>
<gene>
    <name evidence="2" type="ORF">K466DRAFT_568035</name>
</gene>
<dbReference type="AlphaFoldDB" id="A0A5C3P0S1"/>
<proteinExistence type="predicted"/>
<evidence type="ECO:0000256" key="1">
    <source>
        <dbReference type="SAM" id="MobiDB-lite"/>
    </source>
</evidence>
<dbReference type="EMBL" id="ML211420">
    <property type="protein sequence ID" value="TFK83111.1"/>
    <property type="molecule type" value="Genomic_DNA"/>
</dbReference>
<dbReference type="Proteomes" id="UP000308197">
    <property type="component" value="Unassembled WGS sequence"/>
</dbReference>
<accession>A0A5C3P0S1</accession>
<sequence length="236" mass="26035">MSAPRAYHTFTSRDDNPRLPKPRGRTTHPRDPVIVFARWAGYTGGHEHARPRARAIQHVYSAAIPPAQPLSVGTRIRILATSPAWYSNPQEDQEAYEAYDAHVVGQVTGIVGWKGRKVILEVENECSVNPVKLVRLRMPYAPEATVLLSAEDVPAGRREAHEADLNTTAVVRLRPEDPCCGAGACTLPWRQLVGEGFLWEPMEEEVGERPGIPGGRKKVPMLLVGWTDLGKAATRP</sequence>
<evidence type="ECO:0000313" key="2">
    <source>
        <dbReference type="EMBL" id="TFK83111.1"/>
    </source>
</evidence>
<organism evidence="2 3">
    <name type="scientific">Polyporus arcularius HHB13444</name>
    <dbReference type="NCBI Taxonomy" id="1314778"/>
    <lineage>
        <taxon>Eukaryota</taxon>
        <taxon>Fungi</taxon>
        <taxon>Dikarya</taxon>
        <taxon>Basidiomycota</taxon>
        <taxon>Agaricomycotina</taxon>
        <taxon>Agaricomycetes</taxon>
        <taxon>Polyporales</taxon>
        <taxon>Polyporaceae</taxon>
        <taxon>Polyporus</taxon>
    </lineage>
</organism>
<reference evidence="2 3" key="1">
    <citation type="journal article" date="2019" name="Nat. Ecol. Evol.">
        <title>Megaphylogeny resolves global patterns of mushroom evolution.</title>
        <authorList>
            <person name="Varga T."/>
            <person name="Krizsan K."/>
            <person name="Foldi C."/>
            <person name="Dima B."/>
            <person name="Sanchez-Garcia M."/>
            <person name="Sanchez-Ramirez S."/>
            <person name="Szollosi G.J."/>
            <person name="Szarkandi J.G."/>
            <person name="Papp V."/>
            <person name="Albert L."/>
            <person name="Andreopoulos W."/>
            <person name="Angelini C."/>
            <person name="Antonin V."/>
            <person name="Barry K.W."/>
            <person name="Bougher N.L."/>
            <person name="Buchanan P."/>
            <person name="Buyck B."/>
            <person name="Bense V."/>
            <person name="Catcheside P."/>
            <person name="Chovatia M."/>
            <person name="Cooper J."/>
            <person name="Damon W."/>
            <person name="Desjardin D."/>
            <person name="Finy P."/>
            <person name="Geml J."/>
            <person name="Haridas S."/>
            <person name="Hughes K."/>
            <person name="Justo A."/>
            <person name="Karasinski D."/>
            <person name="Kautmanova I."/>
            <person name="Kiss B."/>
            <person name="Kocsube S."/>
            <person name="Kotiranta H."/>
            <person name="LaButti K.M."/>
            <person name="Lechner B.E."/>
            <person name="Liimatainen K."/>
            <person name="Lipzen A."/>
            <person name="Lukacs Z."/>
            <person name="Mihaltcheva S."/>
            <person name="Morgado L.N."/>
            <person name="Niskanen T."/>
            <person name="Noordeloos M.E."/>
            <person name="Ohm R.A."/>
            <person name="Ortiz-Santana B."/>
            <person name="Ovrebo C."/>
            <person name="Racz N."/>
            <person name="Riley R."/>
            <person name="Savchenko A."/>
            <person name="Shiryaev A."/>
            <person name="Soop K."/>
            <person name="Spirin V."/>
            <person name="Szebenyi C."/>
            <person name="Tomsovsky M."/>
            <person name="Tulloss R.E."/>
            <person name="Uehling J."/>
            <person name="Grigoriev I.V."/>
            <person name="Vagvolgyi C."/>
            <person name="Papp T."/>
            <person name="Martin F.M."/>
            <person name="Miettinen O."/>
            <person name="Hibbett D.S."/>
            <person name="Nagy L.G."/>
        </authorList>
    </citation>
    <scope>NUCLEOTIDE SEQUENCE [LARGE SCALE GENOMIC DNA]</scope>
    <source>
        <strain evidence="2 3">HHB13444</strain>
    </source>
</reference>
<name>A0A5C3P0S1_9APHY</name>